<evidence type="ECO:0000313" key="2">
    <source>
        <dbReference type="Proteomes" id="UP000178603"/>
    </source>
</evidence>
<dbReference type="EMBL" id="MGGW01000004">
    <property type="protein sequence ID" value="OGM55275.1"/>
    <property type="molecule type" value="Genomic_DNA"/>
</dbReference>
<comment type="caution">
    <text evidence="1">The sequence shown here is derived from an EMBL/GenBank/DDBJ whole genome shotgun (WGS) entry which is preliminary data.</text>
</comment>
<dbReference type="Gene3D" id="3.30.160.250">
    <property type="match status" value="1"/>
</dbReference>
<organism evidence="1 2">
    <name type="scientific">Candidatus Woesebacteria bacterium RIFCSPHIGHO2_12_FULL_41_24</name>
    <dbReference type="NCBI Taxonomy" id="1802510"/>
    <lineage>
        <taxon>Bacteria</taxon>
        <taxon>Candidatus Woeseibacteriota</taxon>
    </lineage>
</organism>
<proteinExistence type="predicted"/>
<dbReference type="SUPFAM" id="SSF143100">
    <property type="entry name" value="TTHA1013/TTHA0281-like"/>
    <property type="match status" value="1"/>
</dbReference>
<dbReference type="Proteomes" id="UP000178603">
    <property type="component" value="Unassembled WGS sequence"/>
</dbReference>
<evidence type="ECO:0000313" key="1">
    <source>
        <dbReference type="EMBL" id="OGM55275.1"/>
    </source>
</evidence>
<gene>
    <name evidence="1" type="ORF">A3E44_03250</name>
</gene>
<dbReference type="InterPro" id="IPR035069">
    <property type="entry name" value="TTHA1013/TTHA0281-like"/>
</dbReference>
<protein>
    <recommendedName>
        <fullName evidence="3">HicB-like antitoxin of toxin-antitoxin system domain-containing protein</fullName>
    </recommendedName>
</protein>
<dbReference type="AlphaFoldDB" id="A0A1F8AVL4"/>
<accession>A0A1F8AVL4</accession>
<sequence>MVKKIDRNILNYRVIIEKERYENGKIVYSASCPTLGVFDYGDSIEKALKGIKQGIEGVIEFLTEQGKEIPVDYPEESIVTFTQIRVPEKTARLAVA</sequence>
<evidence type="ECO:0008006" key="3">
    <source>
        <dbReference type="Google" id="ProtNLM"/>
    </source>
</evidence>
<reference evidence="1 2" key="1">
    <citation type="journal article" date="2016" name="Nat. Commun.">
        <title>Thousands of microbial genomes shed light on interconnected biogeochemical processes in an aquifer system.</title>
        <authorList>
            <person name="Anantharaman K."/>
            <person name="Brown C.T."/>
            <person name="Hug L.A."/>
            <person name="Sharon I."/>
            <person name="Castelle C.J."/>
            <person name="Probst A.J."/>
            <person name="Thomas B.C."/>
            <person name="Singh A."/>
            <person name="Wilkins M.J."/>
            <person name="Karaoz U."/>
            <person name="Brodie E.L."/>
            <person name="Williams K.H."/>
            <person name="Hubbard S.S."/>
            <person name="Banfield J.F."/>
        </authorList>
    </citation>
    <scope>NUCLEOTIDE SEQUENCE [LARGE SCALE GENOMIC DNA]</scope>
</reference>
<name>A0A1F8AVL4_9BACT</name>